<dbReference type="InterPro" id="IPR027417">
    <property type="entry name" value="P-loop_NTPase"/>
</dbReference>
<proteinExistence type="predicted"/>
<dbReference type="EMBL" id="QPGA01000050">
    <property type="protein sequence ID" value="RDE49245.1"/>
    <property type="molecule type" value="Genomic_DNA"/>
</dbReference>
<dbReference type="CDD" id="cd02440">
    <property type="entry name" value="AdoMet_MTases"/>
    <property type="match status" value="1"/>
</dbReference>
<dbReference type="SUPFAM" id="SSF52540">
    <property type="entry name" value="P-loop containing nucleoside triphosphate hydrolases"/>
    <property type="match status" value="1"/>
</dbReference>
<dbReference type="Proteomes" id="UP000253831">
    <property type="component" value="Unassembled WGS sequence"/>
</dbReference>
<dbReference type="Pfam" id="PF13489">
    <property type="entry name" value="Methyltransf_23"/>
    <property type="match status" value="1"/>
</dbReference>
<dbReference type="AlphaFoldDB" id="A0A369XIJ1"/>
<gene>
    <name evidence="1" type="ORF">DVS81_17630</name>
</gene>
<evidence type="ECO:0000313" key="1">
    <source>
        <dbReference type="EMBL" id="RDE49245.1"/>
    </source>
</evidence>
<dbReference type="PANTHER" id="PTHR43861">
    <property type="entry name" value="TRANS-ACONITATE 2-METHYLTRANSFERASE-RELATED"/>
    <property type="match status" value="1"/>
</dbReference>
<dbReference type="Gene3D" id="3.40.50.150">
    <property type="entry name" value="Vaccinia Virus protein VP39"/>
    <property type="match status" value="1"/>
</dbReference>
<dbReference type="SUPFAM" id="SSF53335">
    <property type="entry name" value="S-adenosyl-L-methionine-dependent methyltransferases"/>
    <property type="match status" value="1"/>
</dbReference>
<evidence type="ECO:0000313" key="2">
    <source>
        <dbReference type="Proteomes" id="UP000253831"/>
    </source>
</evidence>
<reference evidence="1 2" key="1">
    <citation type="submission" date="2018-05" db="EMBL/GenBank/DDBJ databases">
        <title>Integrated omic analyses show evidence that a Ca. Accumulibacter phosphatis strain performs denitrification under micro-aerobic conditions.</title>
        <authorList>
            <person name="Camejo P.Y."/>
            <person name="Katherine M.D."/>
            <person name="Daniel N.R."/>
        </authorList>
    </citation>
    <scope>NUCLEOTIDE SEQUENCE [LARGE SCALE GENOMIC DNA]</scope>
    <source>
        <strain evidence="1">UW-LDO-IC</strain>
    </source>
</reference>
<keyword evidence="1" id="KW-0808">Transferase</keyword>
<accession>A0A369XIJ1</accession>
<organism evidence="1 2">
    <name type="scientific">Candidatus Accumulibacter meliphilus</name>
    <dbReference type="NCBI Taxonomy" id="2211374"/>
    <lineage>
        <taxon>Bacteria</taxon>
        <taxon>Pseudomonadati</taxon>
        <taxon>Pseudomonadota</taxon>
        <taxon>Betaproteobacteria</taxon>
        <taxon>Candidatus Accumulibacter</taxon>
    </lineage>
</organism>
<keyword evidence="1" id="KW-0489">Methyltransferase</keyword>
<protein>
    <submittedName>
        <fullName evidence="1">Methyltransferase domain-containing protein</fullName>
    </submittedName>
</protein>
<sequence length="495" mass="54650">MTQYQSFPGVNGASESLAKLKALRLPSFQGKRFLDVGCNEGFFCGYARFDGASEAIGIDKSRVAVSRAQVRFPDCRFFAQSWQQLPDGRFDVILLASALHYAEDQAALIHRLMDSLSDNGTLVLEMGIAPSGKSEWVSVKRSIDERLFPSRGKLAEILAEYAWKIVGYSVQQAGDPLSRYVVHVRRQRPFVFLLLESPGSGKTTLCRTLFAKAKVPVVSGDLTYRKLSGRQIPASEALASVICEDFSPQYDRVADKVLAQGLAGDLVEVWCRQGGGGEFALDSYVPEKYQQEVKAAFDERGYVPVVLNWEMEKSMSGPGDAAKKASRYAESLLDLTASQSTVAAFQVKRVSSPALAQFFSGWHLDQPVNGQLLTEHEGFTVSGWALPSDLNVEGVRCYVRLKGVTQVFKLEKRREDVVKLRLKDQPAVPETLAYCGFQFSGLRKDELPAGMEFGFIVNGEEMPAARVGISQCTPGKPSLSRKFLAGVGARLWRRR</sequence>
<comment type="caution">
    <text evidence="1">The sequence shown here is derived from an EMBL/GenBank/DDBJ whole genome shotgun (WGS) entry which is preliminary data.</text>
</comment>
<name>A0A369XIJ1_9PROT</name>
<dbReference type="GO" id="GO:0008168">
    <property type="term" value="F:methyltransferase activity"/>
    <property type="evidence" value="ECO:0007669"/>
    <property type="project" value="UniProtKB-KW"/>
</dbReference>
<dbReference type="Gene3D" id="3.40.50.300">
    <property type="entry name" value="P-loop containing nucleotide triphosphate hydrolases"/>
    <property type="match status" value="1"/>
</dbReference>
<dbReference type="GO" id="GO:0032259">
    <property type="term" value="P:methylation"/>
    <property type="evidence" value="ECO:0007669"/>
    <property type="project" value="UniProtKB-KW"/>
</dbReference>
<dbReference type="InterPro" id="IPR029063">
    <property type="entry name" value="SAM-dependent_MTases_sf"/>
</dbReference>